<dbReference type="SMART" id="SM00535">
    <property type="entry name" value="RIBOc"/>
    <property type="match status" value="2"/>
</dbReference>
<organism evidence="3 4">
    <name type="scientific">Phakopsora pachyrhizi</name>
    <name type="common">Asian soybean rust disease fungus</name>
    <dbReference type="NCBI Taxonomy" id="170000"/>
    <lineage>
        <taxon>Eukaryota</taxon>
        <taxon>Fungi</taxon>
        <taxon>Dikarya</taxon>
        <taxon>Basidiomycota</taxon>
        <taxon>Pucciniomycotina</taxon>
        <taxon>Pucciniomycetes</taxon>
        <taxon>Pucciniales</taxon>
        <taxon>Phakopsoraceae</taxon>
        <taxon>Phakopsora</taxon>
    </lineage>
</organism>
<evidence type="ECO:0000313" key="3">
    <source>
        <dbReference type="EMBL" id="CAH7690805.1"/>
    </source>
</evidence>
<dbReference type="GO" id="GO:0006396">
    <property type="term" value="P:RNA processing"/>
    <property type="evidence" value="ECO:0007669"/>
    <property type="project" value="InterPro"/>
</dbReference>
<dbReference type="GO" id="GO:0004525">
    <property type="term" value="F:ribonuclease III activity"/>
    <property type="evidence" value="ECO:0007669"/>
    <property type="project" value="InterPro"/>
</dbReference>
<dbReference type="SUPFAM" id="SSF69065">
    <property type="entry name" value="RNase III domain-like"/>
    <property type="match status" value="2"/>
</dbReference>
<sequence length="1045" mass="117499">MTRSKQAVPCLYRSTEHGVLMLTPTSGRTMQVSTENAVWVIDYLQPFLYRLPYHSGPVPEIPFRYEFKSISSPNKPIGVSTNPWIATITILPIGEVIPRGKNVFTSDLMPNKQDAKKAVALKLCEALHDYNLPYQPATAKDYSYLKSQTQPEEINFVDGNITASNQSGNSDFYPSSSNPDHDSNYIKTDSHNSSLTSYNFIVARASDQIPKKINQKSPLPLADPLNLVLNLTIQHDRDERCTSCPPKCESVTDSHEFNEDQSATVDLSCPYPFGDLSSIDYRHSGGHRTVFLHRLSLQLLPPQSQSCSLGLLCAFDLCAQGLNRLVNHTINGISFSFKIEEVMNLNWSREERETRFRKLAAFTRLATQVVICQKFYEGEMAQYLAPLRLDGTIDWNLVETPLKSIQKISDLQIDRSQLIVCPHESVKFRLFSFLGSEYAITRNTRLSELLKKKPKLSEFLKSSNNLELVGQFLLQELRFSNPEVLESPLVYLRSLFKLDNNSVQKIITDSSDEKAYEAMLPLFSLKFSQLSLSFWRSVAFLPFIIRSIQEQIFANKVTKELQLNIFPSNDLILSLTPPGYGISPNNQTLEIIGDSFLKLASTIHLYYAHPTLEPSFLIDLLTSKETSLHQKFQASKPIFYILAEEFRPLNRFILAPAKKNDLSPDGSILRQRFSRLALSKVAKAIVGAAYVSGGLEDALKAGSRLGLLIGGSELWSDRDFLAVIQITQPSSIQSKIGLQETLGYSFKNNSLLTRALTHRSASKGLMTCYERDELLGGSLLRLGIAQNLYRRLNSNHPAKLDSILSDLTSNSCLGYIALRKLELQPLIVNQLHDFSLQTQEIFKSLANFVTFESFFENFSKNFFDSSELVEILAGVLKSIIGAIFIDSGNQISTVYEVLDSIFDEAIVILCQGQLDPKLDRKETSIDSRNIPRLDSKVETFCLKKLNEDSESLKQPTIKEYGLNLLQESSSKRLKGDDRFVRENTSRNSVDEVESLGGIDEIDLGKEVEDDTKVSEIIESILTRASQIEQADEIESDGGLKKEDCK</sequence>
<dbReference type="InterPro" id="IPR000999">
    <property type="entry name" value="RNase_III_dom"/>
</dbReference>
<dbReference type="InterPro" id="IPR036389">
    <property type="entry name" value="RNase_III_sf"/>
</dbReference>
<dbReference type="PROSITE" id="PS50142">
    <property type="entry name" value="RNASE_3_2"/>
    <property type="match status" value="2"/>
</dbReference>
<dbReference type="Pfam" id="PF14622">
    <property type="entry name" value="Ribonucleas_3_3"/>
    <property type="match status" value="1"/>
</dbReference>
<dbReference type="PANTHER" id="PTHR14950">
    <property type="entry name" value="DICER-RELATED"/>
    <property type="match status" value="1"/>
</dbReference>
<evidence type="ECO:0000313" key="4">
    <source>
        <dbReference type="Proteomes" id="UP001153365"/>
    </source>
</evidence>
<proteinExistence type="predicted"/>
<feature type="domain" description="RNase III" evidence="2">
    <location>
        <begin position="738"/>
        <end position="888"/>
    </location>
</feature>
<dbReference type="PANTHER" id="PTHR14950:SF37">
    <property type="entry name" value="ENDORIBONUCLEASE DICER"/>
    <property type="match status" value="1"/>
</dbReference>
<feature type="domain" description="RNase III" evidence="2">
    <location>
        <begin position="554"/>
        <end position="617"/>
    </location>
</feature>
<dbReference type="AlphaFoldDB" id="A0AAV0BWB9"/>
<evidence type="ECO:0000256" key="1">
    <source>
        <dbReference type="ARBA" id="ARBA00022801"/>
    </source>
</evidence>
<name>A0AAV0BWB9_PHAPC</name>
<keyword evidence="4" id="KW-1185">Reference proteome</keyword>
<dbReference type="Gene3D" id="1.10.1520.10">
    <property type="entry name" value="Ribonuclease III domain"/>
    <property type="match status" value="2"/>
</dbReference>
<accession>A0AAV0BWB9</accession>
<dbReference type="CDD" id="cd00593">
    <property type="entry name" value="RIBOc"/>
    <property type="match status" value="1"/>
</dbReference>
<evidence type="ECO:0000259" key="2">
    <source>
        <dbReference type="PROSITE" id="PS50142"/>
    </source>
</evidence>
<gene>
    <name evidence="3" type="ORF">PPACK8108_LOCUS26259</name>
</gene>
<dbReference type="Proteomes" id="UP001153365">
    <property type="component" value="Unassembled WGS sequence"/>
</dbReference>
<comment type="caution">
    <text evidence="3">The sequence shown here is derived from an EMBL/GenBank/DDBJ whole genome shotgun (WGS) entry which is preliminary data.</text>
</comment>
<reference evidence="3" key="1">
    <citation type="submission" date="2022-06" db="EMBL/GenBank/DDBJ databases">
        <authorList>
            <consortium name="SYNGENTA / RWTH Aachen University"/>
        </authorList>
    </citation>
    <scope>NUCLEOTIDE SEQUENCE</scope>
</reference>
<protein>
    <submittedName>
        <fullName evidence="3">Expressed protein</fullName>
    </submittedName>
</protein>
<keyword evidence="1" id="KW-0378">Hydrolase</keyword>
<dbReference type="EMBL" id="CALTRL010006403">
    <property type="protein sequence ID" value="CAH7690805.1"/>
    <property type="molecule type" value="Genomic_DNA"/>
</dbReference>